<feature type="chain" id="PRO_5046030033" description="Carboxylesterase type B domain-containing protein" evidence="6">
    <location>
        <begin position="29"/>
        <end position="1022"/>
    </location>
</feature>
<evidence type="ECO:0000256" key="2">
    <source>
        <dbReference type="ARBA" id="ARBA00022487"/>
    </source>
</evidence>
<feature type="domain" description="Carboxylesterase type B" evidence="7">
    <location>
        <begin position="548"/>
        <end position="808"/>
    </location>
</feature>
<evidence type="ECO:0000256" key="3">
    <source>
        <dbReference type="ARBA" id="ARBA00022801"/>
    </source>
</evidence>
<dbReference type="InterPro" id="IPR002018">
    <property type="entry name" value="CarbesteraseB"/>
</dbReference>
<keyword evidence="3" id="KW-0378">Hydrolase</keyword>
<evidence type="ECO:0000256" key="4">
    <source>
        <dbReference type="ARBA" id="ARBA00023157"/>
    </source>
</evidence>
<feature type="domain" description="Carboxylesterase type B" evidence="7">
    <location>
        <begin position="32"/>
        <end position="535"/>
    </location>
</feature>
<dbReference type="PANTHER" id="PTHR43142">
    <property type="entry name" value="CARBOXYLIC ESTER HYDROLASE"/>
    <property type="match status" value="1"/>
</dbReference>
<proteinExistence type="inferred from homology"/>
<sequence length="1022" mass="113183">MFVKSFFTMLRLCLLAVFFIVEIKNGLADDENPIISIANGPIMGRRDYTVGQNKTYYVFQGIPYAEPPVDDLRFSAPVKVSNWTDTLNATSEGSQCVQDTNPVLGSEDCLFINVFTPNITAVNLTVMVYIYGGAFIGGNSSQGPDYFLDEDLVFVNFNYRVGIFVLKMKFASGNWGLKDQVLALEWVRDNIAYFGGNPNNVTIFGESAGAASVSYLLQTNKTKGLFNAAIMQSGTSLNLWALNRRAKETAFYVGNALGIYTDNSSTLIEGLRAVGYETLNSVSDTVSTLVTLQNALMGIYYGPVIEPVYDGALFVNNSEELLSQGGFHKVPTIIGFNSNEAAAVGSISGILRLYFLTYDISIENFAPYDLSSSYSQRFLAGSSIKLHYFGLLGAATSTDETVEFISDDQFNRPIRQAVLDQSKYSTVYCYQFSYEGELGGVTNRNFTGVGHAEDLGYLFTTDYTNVSDSDILTRSRLVKLWTNFAKYSNPTPTEDPLLQNVTWIPSGSTAASLNYLDIDTDLEVLQNPFEENMSFYDGIYETFAVDEHPIITIADGPIMGRRDTTVGQKKPYYAFQGIPYAEPPVGDLRFRAPVMKHLVGLETLDATSDGSECVQGSDPVRGSEDCLFINVYTPDYEAAGLPVMVFIHGGAFVVGDASYRQAGPDYFLDEDVVFVSLQYRLGIFGFISTGDEVCSGNWGLKDQVLALEWVRDNIVYFGGNPANVTIFGGSAGGASVSYLLQTNKTKGLFNAAIMQSGTSLNLWALNRRASRTAFYIGEALGIFTLHSSTLLERLRAVDYATLSRISKTVSTLVTLRNALMGTLRLYLATYDVHIENFTPYDLTSNINRLEAGLKIKQHYFGSDGAATCVNESVKFISDDQFNRPIRRAVLDQSKYTNVYFYQFSYQGELGGVQNRNFSGVGHGEDGGYLFRTYFSDVSEADALTRSRMIKLWTNFAKYSNPTPMEDPLFQNVVWTPAGPDPSSLNYLNISTNLKVLQNPFKESMDFYDAIYEQYGQPPYDTY</sequence>
<evidence type="ECO:0000256" key="1">
    <source>
        <dbReference type="ARBA" id="ARBA00005964"/>
    </source>
</evidence>
<dbReference type="Proteomes" id="UP001162164">
    <property type="component" value="Unassembled WGS sequence"/>
</dbReference>
<comment type="similarity">
    <text evidence="1">Belongs to the type-B carboxylesterase/lipase family.</text>
</comment>
<dbReference type="EMBL" id="JAPWTJ010000036">
    <property type="protein sequence ID" value="KAJ8984447.1"/>
    <property type="molecule type" value="Genomic_DNA"/>
</dbReference>
<keyword evidence="9" id="KW-1185">Reference proteome</keyword>
<evidence type="ECO:0000259" key="7">
    <source>
        <dbReference type="Pfam" id="PF00135"/>
    </source>
</evidence>
<keyword evidence="6" id="KW-0732">Signal</keyword>
<organism evidence="8 9">
    <name type="scientific">Molorchus minor</name>
    <dbReference type="NCBI Taxonomy" id="1323400"/>
    <lineage>
        <taxon>Eukaryota</taxon>
        <taxon>Metazoa</taxon>
        <taxon>Ecdysozoa</taxon>
        <taxon>Arthropoda</taxon>
        <taxon>Hexapoda</taxon>
        <taxon>Insecta</taxon>
        <taxon>Pterygota</taxon>
        <taxon>Neoptera</taxon>
        <taxon>Endopterygota</taxon>
        <taxon>Coleoptera</taxon>
        <taxon>Polyphaga</taxon>
        <taxon>Cucujiformia</taxon>
        <taxon>Chrysomeloidea</taxon>
        <taxon>Cerambycidae</taxon>
        <taxon>Lamiinae</taxon>
        <taxon>Monochamini</taxon>
        <taxon>Molorchus</taxon>
    </lineage>
</organism>
<comment type="caution">
    <text evidence="8">The sequence shown here is derived from an EMBL/GenBank/DDBJ whole genome shotgun (WGS) entry which is preliminary data.</text>
</comment>
<name>A0ABQ9K2Y4_9CUCU</name>
<keyword evidence="2" id="KW-0719">Serine esterase</keyword>
<feature type="domain" description="Carboxylesterase type B" evidence="7">
    <location>
        <begin position="847"/>
        <end position="1006"/>
    </location>
</feature>
<dbReference type="PROSITE" id="PS00122">
    <property type="entry name" value="CARBOXYLESTERASE_B_1"/>
    <property type="match status" value="2"/>
</dbReference>
<dbReference type="PROSITE" id="PS00941">
    <property type="entry name" value="CARBOXYLESTERASE_B_2"/>
    <property type="match status" value="2"/>
</dbReference>
<dbReference type="InterPro" id="IPR029058">
    <property type="entry name" value="AB_hydrolase_fold"/>
</dbReference>
<reference evidence="8" key="1">
    <citation type="journal article" date="2023" name="Insect Mol. Biol.">
        <title>Genome sequencing provides insights into the evolution of gene families encoding plant cell wall-degrading enzymes in longhorned beetles.</title>
        <authorList>
            <person name="Shin N.R."/>
            <person name="Okamura Y."/>
            <person name="Kirsch R."/>
            <person name="Pauchet Y."/>
        </authorList>
    </citation>
    <scope>NUCLEOTIDE SEQUENCE</scope>
    <source>
        <strain evidence="8">MMC_N1</strain>
    </source>
</reference>
<protein>
    <recommendedName>
        <fullName evidence="7">Carboxylesterase type B domain-containing protein</fullName>
    </recommendedName>
</protein>
<dbReference type="InterPro" id="IPR019819">
    <property type="entry name" value="Carboxylesterase_B_CS"/>
</dbReference>
<dbReference type="InterPro" id="IPR019826">
    <property type="entry name" value="Carboxylesterase_B_AS"/>
</dbReference>
<accession>A0ABQ9K2Y4</accession>
<feature type="signal peptide" evidence="6">
    <location>
        <begin position="1"/>
        <end position="28"/>
    </location>
</feature>
<evidence type="ECO:0000313" key="8">
    <source>
        <dbReference type="EMBL" id="KAJ8984447.1"/>
    </source>
</evidence>
<evidence type="ECO:0000313" key="9">
    <source>
        <dbReference type="Proteomes" id="UP001162164"/>
    </source>
</evidence>
<keyword evidence="4" id="KW-1015">Disulfide bond</keyword>
<dbReference type="Pfam" id="PF00135">
    <property type="entry name" value="COesterase"/>
    <property type="match status" value="3"/>
</dbReference>
<gene>
    <name evidence="8" type="ORF">NQ317_012511</name>
</gene>
<evidence type="ECO:0000256" key="5">
    <source>
        <dbReference type="ARBA" id="ARBA00023180"/>
    </source>
</evidence>
<dbReference type="PANTHER" id="PTHR43142:SF1">
    <property type="entry name" value="CARBOXYLIC ESTER HYDROLASE"/>
    <property type="match status" value="1"/>
</dbReference>
<keyword evidence="5" id="KW-0325">Glycoprotein</keyword>
<dbReference type="Gene3D" id="3.40.50.1820">
    <property type="entry name" value="alpha/beta hydrolase"/>
    <property type="match status" value="3"/>
</dbReference>
<evidence type="ECO:0000256" key="6">
    <source>
        <dbReference type="SAM" id="SignalP"/>
    </source>
</evidence>
<dbReference type="SUPFAM" id="SSF53474">
    <property type="entry name" value="alpha/beta-Hydrolases"/>
    <property type="match status" value="2"/>
</dbReference>